<organism evidence="1">
    <name type="scientific">Leviviridae sp</name>
    <dbReference type="NCBI Taxonomy" id="2027243"/>
    <lineage>
        <taxon>Viruses</taxon>
        <taxon>Riboviria</taxon>
        <taxon>Orthornavirae</taxon>
        <taxon>Lenarviricota</taxon>
        <taxon>Leviviricetes</taxon>
        <taxon>Norzivirales</taxon>
        <taxon>Fiersviridae</taxon>
    </lineage>
</organism>
<name>A0A514DCX5_9VIRU</name>
<sequence length="82" mass="8621">MNWKNVINGLKTASDAITELENNGVNVDRLIGISNAQGPQAKVIQGLLSAISGLADSAQVNSLTSAKPTLKALKPKPKKKKI</sequence>
<evidence type="ECO:0000313" key="1">
    <source>
        <dbReference type="EMBL" id="QDH91470.1"/>
    </source>
</evidence>
<proteinExistence type="predicted"/>
<protein>
    <submittedName>
        <fullName evidence="1">Uncharacterized protein</fullName>
    </submittedName>
</protein>
<gene>
    <name evidence="1" type="ORF">H4RhizoLitter21370_000003</name>
</gene>
<dbReference type="EMBL" id="MN036259">
    <property type="protein sequence ID" value="QDH91470.1"/>
    <property type="molecule type" value="Genomic_RNA"/>
</dbReference>
<accession>A0A514DCX5</accession>
<reference evidence="1" key="1">
    <citation type="submission" date="2019-05" db="EMBL/GenBank/DDBJ databases">
        <title>Metatranscriptomic reconstruction reveals RNA viruses with the potential to shape carbon cycling in soil.</title>
        <authorList>
            <person name="Starr E.P."/>
            <person name="Nuccio E."/>
            <person name="Pett-Ridge J."/>
            <person name="Banfield J.F."/>
            <person name="Firestone M.K."/>
        </authorList>
    </citation>
    <scope>NUCLEOTIDE SEQUENCE</scope>
    <source>
        <strain evidence="1">H4_Rhizo_Litter_21_scaffold_370</strain>
    </source>
</reference>